<evidence type="ECO:0000256" key="1">
    <source>
        <dbReference type="ARBA" id="ARBA00004370"/>
    </source>
</evidence>
<proteinExistence type="inferred from homology"/>
<name>A0A7G9Z7I3_9EURY</name>
<keyword evidence="4 7" id="KW-0812">Transmembrane</keyword>
<gene>
    <name evidence="8" type="ORF">BCGBNPPC_00001</name>
</gene>
<evidence type="ECO:0000256" key="2">
    <source>
        <dbReference type="ARBA" id="ARBA00008472"/>
    </source>
</evidence>
<comment type="similarity">
    <text evidence="2">Belongs to the complex I subunit 3 family.</text>
</comment>
<keyword evidence="5 7" id="KW-1133">Transmembrane helix</keyword>
<feature type="transmembrane region" description="Helical" evidence="7">
    <location>
        <begin position="6"/>
        <end position="29"/>
    </location>
</feature>
<dbReference type="AlphaFoldDB" id="A0A7G9Z7I3"/>
<feature type="transmembrane region" description="Helical" evidence="7">
    <location>
        <begin position="86"/>
        <end position="105"/>
    </location>
</feature>
<dbReference type="InterPro" id="IPR000440">
    <property type="entry name" value="NADH_UbQ/plastoQ_OxRdtase_su3"/>
</dbReference>
<evidence type="ECO:0000256" key="6">
    <source>
        <dbReference type="ARBA" id="ARBA00023136"/>
    </source>
</evidence>
<keyword evidence="6 7" id="KW-0472">Membrane</keyword>
<dbReference type="InterPro" id="IPR038430">
    <property type="entry name" value="NDAH_ubi_oxred_su3_sf"/>
</dbReference>
<evidence type="ECO:0000256" key="4">
    <source>
        <dbReference type="ARBA" id="ARBA00022692"/>
    </source>
</evidence>
<dbReference type="GO" id="GO:0008137">
    <property type="term" value="F:NADH dehydrogenase (ubiquinone) activity"/>
    <property type="evidence" value="ECO:0007669"/>
    <property type="project" value="InterPro"/>
</dbReference>
<dbReference type="Pfam" id="PF00507">
    <property type="entry name" value="Oxidored_q4"/>
    <property type="match status" value="1"/>
</dbReference>
<dbReference type="EMBL" id="MT631650">
    <property type="protein sequence ID" value="QNO56217.1"/>
    <property type="molecule type" value="Genomic_DNA"/>
</dbReference>
<feature type="transmembrane region" description="Helical" evidence="7">
    <location>
        <begin position="60"/>
        <end position="80"/>
    </location>
</feature>
<dbReference type="NCBIfam" id="NF004727">
    <property type="entry name" value="PRK06073.1-2"/>
    <property type="match status" value="1"/>
</dbReference>
<evidence type="ECO:0000256" key="5">
    <source>
        <dbReference type="ARBA" id="ARBA00022989"/>
    </source>
</evidence>
<protein>
    <submittedName>
        <fullName evidence="8">Uncharacterized protein</fullName>
    </submittedName>
</protein>
<dbReference type="GO" id="GO:0016020">
    <property type="term" value="C:membrane"/>
    <property type="evidence" value="ECO:0007669"/>
    <property type="project" value="UniProtKB-SubCell"/>
</dbReference>
<comment type="subcellular location">
    <subcellularLocation>
        <location evidence="1">Membrane</location>
    </subcellularLocation>
</comment>
<evidence type="ECO:0000256" key="7">
    <source>
        <dbReference type="SAM" id="Phobius"/>
    </source>
</evidence>
<sequence length="126" mass="14180">MIEAILLIGVILLICVLVDGVLLALVKILPRYDLTEIKTMRWEAGNPPMKNPKYALPMQYFGYMFLFMAAEPIVVILFLFAACPGLNFMVLLLLSMVLLLPAKYVRYKIAGVMGRVKVFPSSIVNR</sequence>
<evidence type="ECO:0000313" key="8">
    <source>
        <dbReference type="EMBL" id="QNO56217.1"/>
    </source>
</evidence>
<organism evidence="8">
    <name type="scientific">Candidatus Methanophaga sp. ANME-1 ERB7</name>
    <dbReference type="NCBI Taxonomy" id="2759913"/>
    <lineage>
        <taxon>Archaea</taxon>
        <taxon>Methanobacteriati</taxon>
        <taxon>Methanobacteriota</taxon>
        <taxon>Stenosarchaea group</taxon>
        <taxon>Methanomicrobia</taxon>
        <taxon>Candidatus Methanophagales</taxon>
        <taxon>Candidatus Methanophagaceae</taxon>
        <taxon>Candidatus Methanophaga</taxon>
    </lineage>
</organism>
<evidence type="ECO:0000256" key="3">
    <source>
        <dbReference type="ARBA" id="ARBA00022448"/>
    </source>
</evidence>
<reference evidence="8" key="1">
    <citation type="submission" date="2020-06" db="EMBL/GenBank/DDBJ databases">
        <title>Unique genomic features of the anaerobic methanotrophic archaea.</title>
        <authorList>
            <person name="Chadwick G.L."/>
            <person name="Skennerton C.T."/>
            <person name="Laso-Perez R."/>
            <person name="Leu A.O."/>
            <person name="Speth D.R."/>
            <person name="Yu H."/>
            <person name="Morgan-Lang C."/>
            <person name="Hatzenpichler R."/>
            <person name="Goudeau D."/>
            <person name="Malmstrom R."/>
            <person name="Brazelton W.J."/>
            <person name="Woyke T."/>
            <person name="Hallam S.J."/>
            <person name="Tyson G.W."/>
            <person name="Wegener G."/>
            <person name="Boetius A."/>
            <person name="Orphan V."/>
        </authorList>
    </citation>
    <scope>NUCLEOTIDE SEQUENCE</scope>
</reference>
<keyword evidence="3" id="KW-0813">Transport</keyword>
<dbReference type="Gene3D" id="1.20.58.1610">
    <property type="entry name" value="NADH:ubiquinone/plastoquinone oxidoreductase, chain 3"/>
    <property type="match status" value="1"/>
</dbReference>
<accession>A0A7G9Z7I3</accession>